<feature type="transmembrane region" description="Helical" evidence="1">
    <location>
        <begin position="36"/>
        <end position="54"/>
    </location>
</feature>
<feature type="transmembrane region" description="Helical" evidence="1">
    <location>
        <begin position="154"/>
        <end position="175"/>
    </location>
</feature>
<dbReference type="Proteomes" id="UP001300012">
    <property type="component" value="Unassembled WGS sequence"/>
</dbReference>
<sequence length="177" mass="19954">MEYVRDYVMYAAIFGIFSFSWFGWAQENPRKSWRKYIGIASSAPLIVGLVGIYLSITHWHDRSALSDPGAFQNYLIFVIIEFLLAAIGAFILIKYKRNDYIAPWIAFIVGVHFFWLKNVFNDSSLYILGILLVGVVVTSLVVSKKLNIANSAITGIGVGIVLFCFAILGLLRFLMIQ</sequence>
<keyword evidence="1" id="KW-0812">Transmembrane</keyword>
<feature type="transmembrane region" description="Helical" evidence="1">
    <location>
        <begin position="7"/>
        <end position="24"/>
    </location>
</feature>
<keyword evidence="1" id="KW-1133">Transmembrane helix</keyword>
<feature type="transmembrane region" description="Helical" evidence="1">
    <location>
        <begin position="74"/>
        <end position="93"/>
    </location>
</feature>
<comment type="caution">
    <text evidence="2">The sequence shown here is derived from an EMBL/GenBank/DDBJ whole genome shotgun (WGS) entry which is preliminary data.</text>
</comment>
<evidence type="ECO:0000313" key="3">
    <source>
        <dbReference type="Proteomes" id="UP001300012"/>
    </source>
</evidence>
<keyword evidence="3" id="KW-1185">Reference proteome</keyword>
<gene>
    <name evidence="2" type="ORF">NV381_28660</name>
</gene>
<protein>
    <submittedName>
        <fullName evidence="2">Uncharacterized protein</fullName>
    </submittedName>
</protein>
<dbReference type="EMBL" id="JANQBD010000025">
    <property type="protein sequence ID" value="MCR8635177.1"/>
    <property type="molecule type" value="Genomic_DNA"/>
</dbReference>
<organism evidence="2 3">
    <name type="scientific">Paenibacillus radicis</name>
    <name type="common">ex Xue et al. 2023</name>
    <dbReference type="NCBI Taxonomy" id="2972489"/>
    <lineage>
        <taxon>Bacteria</taxon>
        <taxon>Bacillati</taxon>
        <taxon>Bacillota</taxon>
        <taxon>Bacilli</taxon>
        <taxon>Bacillales</taxon>
        <taxon>Paenibacillaceae</taxon>
        <taxon>Paenibacillus</taxon>
    </lineage>
</organism>
<feature type="transmembrane region" description="Helical" evidence="1">
    <location>
        <begin position="123"/>
        <end position="142"/>
    </location>
</feature>
<evidence type="ECO:0000313" key="2">
    <source>
        <dbReference type="EMBL" id="MCR8635177.1"/>
    </source>
</evidence>
<keyword evidence="1" id="KW-0472">Membrane</keyword>
<feature type="transmembrane region" description="Helical" evidence="1">
    <location>
        <begin position="100"/>
        <end position="117"/>
    </location>
</feature>
<proteinExistence type="predicted"/>
<reference evidence="2 3" key="1">
    <citation type="submission" date="2022-08" db="EMBL/GenBank/DDBJ databases">
        <title>Paenibacillus endoradicis sp. nov., Paenibacillus radicibacter sp. nov and Paenibacillus pararadicis sp. nov., three cold-adapted plant growth-promoting bacteria isolated from root of Larix gmelinii in Great Khingan.</title>
        <authorList>
            <person name="Xue H."/>
        </authorList>
    </citation>
    <scope>NUCLEOTIDE SEQUENCE [LARGE SCALE GENOMIC DNA]</scope>
    <source>
        <strain evidence="2 3">N5-1-1-5</strain>
    </source>
</reference>
<name>A0ABT1YPR6_9BACL</name>
<dbReference type="RefSeq" id="WP_258216725.1">
    <property type="nucleotide sequence ID" value="NZ_JANQBD010000025.1"/>
</dbReference>
<accession>A0ABT1YPR6</accession>
<evidence type="ECO:0000256" key="1">
    <source>
        <dbReference type="SAM" id="Phobius"/>
    </source>
</evidence>